<feature type="compositionally biased region" description="Low complexity" evidence="3">
    <location>
        <begin position="542"/>
        <end position="551"/>
    </location>
</feature>
<evidence type="ECO:0000259" key="5">
    <source>
        <dbReference type="PROSITE" id="PS50234"/>
    </source>
</evidence>
<dbReference type="GO" id="GO:0030020">
    <property type="term" value="F:extracellular matrix structural constituent conferring tensile strength"/>
    <property type="evidence" value="ECO:0007669"/>
    <property type="project" value="TreeGrafter"/>
</dbReference>
<dbReference type="InterPro" id="IPR036465">
    <property type="entry name" value="vWFA_dom_sf"/>
</dbReference>
<dbReference type="GO" id="GO:0005615">
    <property type="term" value="C:extracellular space"/>
    <property type="evidence" value="ECO:0007669"/>
    <property type="project" value="TreeGrafter"/>
</dbReference>
<dbReference type="Pfam" id="PF00092">
    <property type="entry name" value="VWA"/>
    <property type="match status" value="1"/>
</dbReference>
<dbReference type="PROSITE" id="PS50234">
    <property type="entry name" value="VWFA"/>
    <property type="match status" value="1"/>
</dbReference>
<comment type="caution">
    <text evidence="6">The sequence shown here is derived from an EMBL/GenBank/DDBJ whole genome shotgun (WGS) entry which is preliminary data.</text>
</comment>
<evidence type="ECO:0000256" key="2">
    <source>
        <dbReference type="ARBA" id="ARBA00022530"/>
    </source>
</evidence>
<dbReference type="InterPro" id="IPR050149">
    <property type="entry name" value="Collagen_superfamily"/>
</dbReference>
<evidence type="ECO:0000313" key="7">
    <source>
        <dbReference type="Proteomes" id="UP001460270"/>
    </source>
</evidence>
<feature type="chain" id="PRO_5043597890" description="VWFA domain-containing protein" evidence="4">
    <location>
        <begin position="25"/>
        <end position="1071"/>
    </location>
</feature>
<feature type="compositionally biased region" description="Low complexity" evidence="3">
    <location>
        <begin position="570"/>
        <end position="592"/>
    </location>
</feature>
<sequence>MCGSLRRALTLLLVLQTALDSTTAQKRSSERRNYYKLRDVQMCSLEVVFILDSSESAKTFLFEKQKAFVLSFSTRLSMLQIPAWSVKLRMAALQYSNSVSVDQPLSLWTDLDSFQDTVSTMDYIGHGTYTSHALTNASALLVKESPAHSVRVLLLMTDGLDHPRSPDATSAAAQVKAQGVKIFTVGLSGIAQNAHNNARLRTMASSPPQQFVHSLLDPSLEEKLLIEMNLPRRGQFDRFVRLTTSAPREVAIEEVLYCRHVNGIQGEPGYSGAQGEAGRSGAHGTDGPQGLRGYKGNKSCVVYTRCCCSGERGECGAPGPKGDTGPPGPPGPKGNQGTVGSPGDIGPEGAPGSKGDRGPNGTPGPQGDNGIGFPGPKGDKGLQGRPGPMGPVGVGDPGQTGPPGPPGAQGNPGSPGEGLPGPKANRGFPGLKGSRGLPGVGHKGDQGSRGPPGPTGLTGAPGVGLQGEKGDQGPMGAAGLRGAPAAGPPGAKGNVGLPGEPGLPGERGFGQPGSKGDPGSDGPPGLPGTQGQDGASGQKGEAGLPGPRGPDGAAGKGDPGEKGDQGNRGSSGKPGLVGLKGLKGPKGELGVVGPPGPSGAPGRGLPGAKGDRGAPGPSGASGLREEGPPGPPGLPGTPGPVGDPGPDGIGLPGPKGERGFPGLSGPAGAPGVGLNGPKGDPGPQGAPGPRGRPGLGPQGDQGERGHRGPKGSKGVRGHPGEPGLQGPVGKAGQKGESALSREEIVNMVRLICKCRVQQCRVSPLNLLLILDTSDRVDPVLELVLSLLERSSVSRDITRVGVVVLRGSDVQSLPLSWDLIQLRSFVLSHSGGERPTADTLLLQAQQILRAGRSAVQSLVLVLSDGPAQRWGWADIQDYSRTMDDFVVAVMDSRGGGGGGGELHLLTSEPKKSHVIIQEELTHWAEKRSSVTFSTRPTVVLGPDGLPEPFTYTEAEPIRTQHTDTPTSTGDPYQILPDVHTSHYDSRHNFSLLQTPGPQGGVDPLDVELLRALSPRLRLTLRCPPSRGLDPQQRRRHSTTSCLPRHSAILQLTDARRPWTPGRVGTTRAGQKM</sequence>
<dbReference type="SUPFAM" id="SSF53300">
    <property type="entry name" value="vWA-like"/>
    <property type="match status" value="2"/>
</dbReference>
<dbReference type="Gene3D" id="3.40.50.410">
    <property type="entry name" value="von Willebrand factor, type A domain"/>
    <property type="match status" value="2"/>
</dbReference>
<feature type="signal peptide" evidence="4">
    <location>
        <begin position="1"/>
        <end position="24"/>
    </location>
</feature>
<evidence type="ECO:0000313" key="6">
    <source>
        <dbReference type="EMBL" id="KAK7886533.1"/>
    </source>
</evidence>
<dbReference type="PANTHER" id="PTHR24023">
    <property type="entry name" value="COLLAGEN ALPHA"/>
    <property type="match status" value="1"/>
</dbReference>
<feature type="region of interest" description="Disordered" evidence="3">
    <location>
        <begin position="269"/>
        <end position="294"/>
    </location>
</feature>
<keyword evidence="2" id="KW-0272">Extracellular matrix</keyword>
<dbReference type="InterPro" id="IPR002035">
    <property type="entry name" value="VWF_A"/>
</dbReference>
<evidence type="ECO:0000256" key="3">
    <source>
        <dbReference type="SAM" id="MobiDB-lite"/>
    </source>
</evidence>
<dbReference type="AlphaFoldDB" id="A0AAW0N7L9"/>
<dbReference type="Proteomes" id="UP001460270">
    <property type="component" value="Unassembled WGS sequence"/>
</dbReference>
<keyword evidence="4" id="KW-0732">Signal</keyword>
<keyword evidence="7" id="KW-1185">Reference proteome</keyword>
<feature type="compositionally biased region" description="Basic residues" evidence="3">
    <location>
        <begin position="707"/>
        <end position="716"/>
    </location>
</feature>
<feature type="domain" description="VWFA" evidence="5">
    <location>
        <begin position="46"/>
        <end position="228"/>
    </location>
</feature>
<dbReference type="SMART" id="SM00327">
    <property type="entry name" value="VWA"/>
    <property type="match status" value="2"/>
</dbReference>
<dbReference type="InterPro" id="IPR008160">
    <property type="entry name" value="Collagen"/>
</dbReference>
<feature type="region of interest" description="Disordered" evidence="3">
    <location>
        <begin position="314"/>
        <end position="735"/>
    </location>
</feature>
<feature type="compositionally biased region" description="Pro residues" evidence="3">
    <location>
        <begin position="628"/>
        <end position="643"/>
    </location>
</feature>
<dbReference type="Pfam" id="PF01391">
    <property type="entry name" value="Collagen"/>
    <property type="match status" value="3"/>
</dbReference>
<dbReference type="GO" id="GO:0031012">
    <property type="term" value="C:extracellular matrix"/>
    <property type="evidence" value="ECO:0007669"/>
    <property type="project" value="TreeGrafter"/>
</dbReference>
<accession>A0AAW0N7L9</accession>
<protein>
    <recommendedName>
        <fullName evidence="5">VWFA domain-containing protein</fullName>
    </recommendedName>
</protein>
<dbReference type="PANTHER" id="PTHR24023:SF1082">
    <property type="entry name" value="COLLAGEN TRIPLE HELIX REPEAT"/>
    <property type="match status" value="1"/>
</dbReference>
<dbReference type="EMBL" id="JBBPFD010000019">
    <property type="protein sequence ID" value="KAK7886533.1"/>
    <property type="molecule type" value="Genomic_DNA"/>
</dbReference>
<evidence type="ECO:0000256" key="4">
    <source>
        <dbReference type="SAM" id="SignalP"/>
    </source>
</evidence>
<comment type="subcellular location">
    <subcellularLocation>
        <location evidence="1">Secreted</location>
        <location evidence="1">Extracellular space</location>
        <location evidence="1">Extracellular matrix</location>
    </subcellularLocation>
</comment>
<gene>
    <name evidence="6" type="ORF">WMY93_026154</name>
</gene>
<feature type="compositionally biased region" description="Low complexity" evidence="3">
    <location>
        <begin position="474"/>
        <end position="504"/>
    </location>
</feature>
<keyword evidence="2" id="KW-0964">Secreted</keyword>
<evidence type="ECO:0000256" key="1">
    <source>
        <dbReference type="ARBA" id="ARBA00004498"/>
    </source>
</evidence>
<reference evidence="7" key="1">
    <citation type="submission" date="2024-04" db="EMBL/GenBank/DDBJ databases">
        <title>Salinicola lusitanus LLJ914,a marine bacterium isolated from the Okinawa Trough.</title>
        <authorList>
            <person name="Li J."/>
        </authorList>
    </citation>
    <scope>NUCLEOTIDE SEQUENCE [LARGE SCALE GENOMIC DNA]</scope>
</reference>
<organism evidence="6 7">
    <name type="scientific">Mugilogobius chulae</name>
    <name type="common">yellowstripe goby</name>
    <dbReference type="NCBI Taxonomy" id="88201"/>
    <lineage>
        <taxon>Eukaryota</taxon>
        <taxon>Metazoa</taxon>
        <taxon>Chordata</taxon>
        <taxon>Craniata</taxon>
        <taxon>Vertebrata</taxon>
        <taxon>Euteleostomi</taxon>
        <taxon>Actinopterygii</taxon>
        <taxon>Neopterygii</taxon>
        <taxon>Teleostei</taxon>
        <taxon>Neoteleostei</taxon>
        <taxon>Acanthomorphata</taxon>
        <taxon>Gobiaria</taxon>
        <taxon>Gobiiformes</taxon>
        <taxon>Gobioidei</taxon>
        <taxon>Gobiidae</taxon>
        <taxon>Gobionellinae</taxon>
        <taxon>Mugilogobius</taxon>
    </lineage>
</organism>
<feature type="compositionally biased region" description="Low complexity" evidence="3">
    <location>
        <begin position="677"/>
        <end position="689"/>
    </location>
</feature>
<dbReference type="GO" id="GO:0030198">
    <property type="term" value="P:extracellular matrix organization"/>
    <property type="evidence" value="ECO:0007669"/>
    <property type="project" value="TreeGrafter"/>
</dbReference>
<feature type="compositionally biased region" description="Low complexity" evidence="3">
    <location>
        <begin position="315"/>
        <end position="324"/>
    </location>
</feature>
<proteinExistence type="predicted"/>
<name>A0AAW0N7L9_9GOBI</name>